<dbReference type="EMBL" id="JAMTCK010000006">
    <property type="protein sequence ID" value="MCP2166024.1"/>
    <property type="molecule type" value="Genomic_DNA"/>
</dbReference>
<keyword evidence="2" id="KW-1185">Reference proteome</keyword>
<accession>A0AAE3KH22</accession>
<reference evidence="1" key="1">
    <citation type="submission" date="2022-06" db="EMBL/GenBank/DDBJ databases">
        <title>Genomic Encyclopedia of Archaeal and Bacterial Type Strains, Phase II (KMG-II): from individual species to whole genera.</title>
        <authorList>
            <person name="Goeker M."/>
        </authorList>
    </citation>
    <scope>NUCLEOTIDE SEQUENCE</scope>
    <source>
        <strain evidence="1">DSM 43935</strain>
    </source>
</reference>
<evidence type="ECO:0000313" key="1">
    <source>
        <dbReference type="EMBL" id="MCP2166024.1"/>
    </source>
</evidence>
<comment type="caution">
    <text evidence="1">The sequence shown here is derived from an EMBL/GenBank/DDBJ whole genome shotgun (WGS) entry which is preliminary data.</text>
</comment>
<dbReference type="Pfam" id="PF20062">
    <property type="entry name" value="DUF6461"/>
    <property type="match status" value="1"/>
</dbReference>
<dbReference type="AlphaFoldDB" id="A0AAE3KH22"/>
<dbReference type="InterPro" id="IPR045592">
    <property type="entry name" value="DUF6461"/>
</dbReference>
<proteinExistence type="predicted"/>
<organism evidence="1 2">
    <name type="scientific">Goodfellowiella coeruleoviolacea</name>
    <dbReference type="NCBI Taxonomy" id="334858"/>
    <lineage>
        <taxon>Bacteria</taxon>
        <taxon>Bacillati</taxon>
        <taxon>Actinomycetota</taxon>
        <taxon>Actinomycetes</taxon>
        <taxon>Pseudonocardiales</taxon>
        <taxon>Pseudonocardiaceae</taxon>
        <taxon>Goodfellowiella</taxon>
    </lineage>
</organism>
<evidence type="ECO:0000313" key="2">
    <source>
        <dbReference type="Proteomes" id="UP001206128"/>
    </source>
</evidence>
<dbReference type="RefSeq" id="WP_253771483.1">
    <property type="nucleotide sequence ID" value="NZ_JAMTCK010000006.1"/>
</dbReference>
<dbReference type="Proteomes" id="UP001206128">
    <property type="component" value="Unassembled WGS sequence"/>
</dbReference>
<name>A0AAE3KH22_9PSEU</name>
<protein>
    <submittedName>
        <fullName evidence="1">Uncharacterized protein</fullName>
    </submittedName>
</protein>
<sequence length="624" mass="64928">MGGPGGLSAAEVDALAAVVAEAMPVVVARVPLAPAAVLGRRGAAEPAAVRRPAHLPPESRVVTALHSVGALLAERLLGALEITVDQLSVDVPPGLAASLAPPPGPRNIAVASSNGQSEAARAAALADRLRPGCADLVADLVDAVAAHPAVAAQLDIGTDPDVSADAVRGEEVVAARHGAAHLALAVLVATAVLRAVADPIPLVEPSAAVVGLALGAAALLLSRRPMPASYAEAVLAKRRAEYRYPQRSSGATPVSDHWFALAEGPPPDTVDFSGNGLVAVFEGGVAVRTGVADGHVQVLLDVLDHPPTADDPHIDDRSWDEVVEVSWTASRGGALLPGSAPPHPALWRAETPPWPGDYRVRVHANGRDGDDRESYHLVVWAAPPAPEVVRKRTDRLGHRLRGEPEPPVVVPPHAEHRWIADSWLSEAATITVVTGLTAAEVLRAFGADPDAPVSLAEVLADMSDAVAVRDTGGAVLAVENNGFRGSDRAVLAALSRNGRAASVFWNVNAVSRLSFARDGALVAAFEPGPWQELGGPELAALLDDLDFTDYRHRKAKGLTAVARFTGHGMSRDDLAAIEAADTAYRLGPPRRTAATPEERNLRNLRGRARRLGRVLPTPPASTAD</sequence>
<gene>
    <name evidence="1" type="ORF">LX83_002883</name>
</gene>